<accession>A0A329VGV6</accession>
<gene>
    <name evidence="1" type="ORF">CKY01_10180</name>
</gene>
<dbReference type="EMBL" id="NSCI01000011">
    <property type="protein sequence ID" value="RAW91073.1"/>
    <property type="molecule type" value="Genomic_DNA"/>
</dbReference>
<proteinExistence type="predicted"/>
<evidence type="ECO:0000313" key="2">
    <source>
        <dbReference type="Proteomes" id="UP000250870"/>
    </source>
</evidence>
<protein>
    <submittedName>
        <fullName evidence="1">Antitoxin of toxin-antitoxin stability system</fullName>
    </submittedName>
</protein>
<reference evidence="1 2" key="1">
    <citation type="journal article" date="2018" name="Int. J. Syst. Evol. Microbiol.">
        <title>Whole-genome-based revisit of Photorhabdus phylogeny: proposal for the elevation of most Photorhabdus subspecies to the species level and description of one novel species Photorhabdus bodei sp. nov., and one novel subspecies Photorhabdus laumondii subsp. clarkei subsp. nov.</title>
        <authorList>
            <person name="Machado R.A.R."/>
            <person name="Wuthrich D."/>
            <person name="Kuhnert P."/>
            <person name="Arce C.C.M."/>
            <person name="Thonen L."/>
            <person name="Ruiz C."/>
            <person name="Zhang X."/>
            <person name="Robert C.A.M."/>
            <person name="Karimi J."/>
            <person name="Kamali S."/>
            <person name="Ma J."/>
            <person name="Bruggmann R."/>
            <person name="Erb M."/>
        </authorList>
    </citation>
    <scope>NUCLEOTIDE SEQUENCE [LARGE SCALE GENOMIC DNA]</scope>
    <source>
        <strain evidence="1 2">BOJ-47</strain>
    </source>
</reference>
<sequence>MGKQAVFTMKLESDLRDHFMAATAAEHRPASQVVRELMHEYIQRHKYRAFLQEKVDIARQSVKEGNGVEHSDVKAIFAARREQVKARK</sequence>
<dbReference type="AlphaFoldDB" id="A0A329VGV6"/>
<evidence type="ECO:0000313" key="1">
    <source>
        <dbReference type="EMBL" id="RAW91073.1"/>
    </source>
</evidence>
<comment type="caution">
    <text evidence="1">The sequence shown here is derived from an EMBL/GenBank/DDBJ whole genome shotgun (WGS) entry which is preliminary data.</text>
</comment>
<dbReference type="Proteomes" id="UP000250870">
    <property type="component" value="Unassembled WGS sequence"/>
</dbReference>
<name>A0A329VGV6_9GAMM</name>
<organism evidence="1 2">
    <name type="scientific">Photorhabdus laumondii subsp. clarkei</name>
    <dbReference type="NCBI Taxonomy" id="2029685"/>
    <lineage>
        <taxon>Bacteria</taxon>
        <taxon>Pseudomonadati</taxon>
        <taxon>Pseudomonadota</taxon>
        <taxon>Gammaproteobacteria</taxon>
        <taxon>Enterobacterales</taxon>
        <taxon>Morganellaceae</taxon>
        <taxon>Photorhabdus</taxon>
    </lineage>
</organism>
<dbReference type="RefSeq" id="WP_113025610.1">
    <property type="nucleotide sequence ID" value="NZ_CAWNWQ010000011.1"/>
</dbReference>